<gene>
    <name evidence="2" type="ORF">JIR001_23420</name>
</gene>
<proteinExistence type="predicted"/>
<evidence type="ECO:0000313" key="2">
    <source>
        <dbReference type="EMBL" id="BCU82559.1"/>
    </source>
</evidence>
<dbReference type="EMBL" id="AP024601">
    <property type="protein sequence ID" value="BCU82559.1"/>
    <property type="molecule type" value="Genomic_DNA"/>
</dbReference>
<sequence>MVNEAVVLQKRQVPLFRLAPSSLEKRREEKEHPGETEYSHALGVPTQPQQWFRQQKT</sequence>
<feature type="region of interest" description="Disordered" evidence="1">
    <location>
        <begin position="23"/>
        <end position="57"/>
    </location>
</feature>
<feature type="compositionally biased region" description="Polar residues" evidence="1">
    <location>
        <begin position="46"/>
        <end position="57"/>
    </location>
</feature>
<dbReference type="KEGG" id="pabs:JIR001_23420"/>
<protein>
    <submittedName>
        <fullName evidence="2">Uncharacterized protein</fullName>
    </submittedName>
</protein>
<organism evidence="2 3">
    <name type="scientific">Polycladomyces abyssicola</name>
    <dbReference type="NCBI Taxonomy" id="1125966"/>
    <lineage>
        <taxon>Bacteria</taxon>
        <taxon>Bacillati</taxon>
        <taxon>Bacillota</taxon>
        <taxon>Bacilli</taxon>
        <taxon>Bacillales</taxon>
        <taxon>Thermoactinomycetaceae</taxon>
        <taxon>Polycladomyces</taxon>
    </lineage>
</organism>
<feature type="compositionally biased region" description="Basic and acidic residues" evidence="1">
    <location>
        <begin position="23"/>
        <end position="38"/>
    </location>
</feature>
<evidence type="ECO:0000313" key="3">
    <source>
        <dbReference type="Proteomes" id="UP000677436"/>
    </source>
</evidence>
<reference evidence="2" key="1">
    <citation type="journal article" date="2013" name="Int. J. Syst. Evol. Microbiol.">
        <title>Polycladomyces abyssicola gen. nov., sp. nov., a thermophilic filamentous bacterium isolated from hemipelagic sediment.</title>
        <authorList>
            <person name="Tsubouchi T."/>
            <person name="Shimane Y."/>
            <person name="Mori K."/>
            <person name="Usui K."/>
            <person name="Hiraki T."/>
            <person name="Tame A."/>
            <person name="Uematsu K."/>
            <person name="Maruyama T."/>
            <person name="Hatada Y."/>
        </authorList>
    </citation>
    <scope>NUCLEOTIDE SEQUENCE</scope>
    <source>
        <strain evidence="2">JIR-001</strain>
    </source>
</reference>
<name>A0A8D5ZLI6_9BACL</name>
<reference evidence="2" key="2">
    <citation type="journal article" date="2021" name="Microbiol. Resour. Announc.">
        <title>Complete Genome Sequence of Polycladomyces abyssicola JIR-001T, Isolated from Hemipelagic Sediment in Deep Seawater.</title>
        <authorList>
            <person name="Tsubouchi T."/>
            <person name="Kaneko Y."/>
        </authorList>
    </citation>
    <scope>NUCLEOTIDE SEQUENCE</scope>
    <source>
        <strain evidence="2">JIR-001</strain>
    </source>
</reference>
<accession>A0A8D5ZLI6</accession>
<dbReference type="Proteomes" id="UP000677436">
    <property type="component" value="Chromosome"/>
</dbReference>
<evidence type="ECO:0000256" key="1">
    <source>
        <dbReference type="SAM" id="MobiDB-lite"/>
    </source>
</evidence>
<dbReference type="AlphaFoldDB" id="A0A8D5ZLI6"/>
<keyword evidence="3" id="KW-1185">Reference proteome</keyword>